<protein>
    <submittedName>
        <fullName evidence="1">1036_t:CDS:1</fullName>
    </submittedName>
</protein>
<reference evidence="1" key="1">
    <citation type="submission" date="2021-06" db="EMBL/GenBank/DDBJ databases">
        <authorList>
            <person name="Kallberg Y."/>
            <person name="Tangrot J."/>
            <person name="Rosling A."/>
        </authorList>
    </citation>
    <scope>NUCLEOTIDE SEQUENCE</scope>
    <source>
        <strain evidence="1">MA461A</strain>
    </source>
</reference>
<keyword evidence="2" id="KW-1185">Reference proteome</keyword>
<dbReference type="EMBL" id="CAJVQC010063402">
    <property type="protein sequence ID" value="CAG8803610.1"/>
    <property type="molecule type" value="Genomic_DNA"/>
</dbReference>
<dbReference type="Proteomes" id="UP000789920">
    <property type="component" value="Unassembled WGS sequence"/>
</dbReference>
<gene>
    <name evidence="1" type="ORF">RPERSI_LOCUS21555</name>
</gene>
<feature type="non-terminal residue" evidence="1">
    <location>
        <position position="228"/>
    </location>
</feature>
<evidence type="ECO:0000313" key="2">
    <source>
        <dbReference type="Proteomes" id="UP000789920"/>
    </source>
</evidence>
<organism evidence="1 2">
    <name type="scientific">Racocetra persica</name>
    <dbReference type="NCBI Taxonomy" id="160502"/>
    <lineage>
        <taxon>Eukaryota</taxon>
        <taxon>Fungi</taxon>
        <taxon>Fungi incertae sedis</taxon>
        <taxon>Mucoromycota</taxon>
        <taxon>Glomeromycotina</taxon>
        <taxon>Glomeromycetes</taxon>
        <taxon>Diversisporales</taxon>
        <taxon>Gigasporaceae</taxon>
        <taxon>Racocetra</taxon>
    </lineage>
</organism>
<comment type="caution">
    <text evidence="1">The sequence shown here is derived from an EMBL/GenBank/DDBJ whole genome shotgun (WGS) entry which is preliminary data.</text>
</comment>
<evidence type="ECO:0000313" key="1">
    <source>
        <dbReference type="EMBL" id="CAG8803610.1"/>
    </source>
</evidence>
<accession>A0ACA9RPN9</accession>
<proteinExistence type="predicted"/>
<name>A0ACA9RPN9_9GLOM</name>
<feature type="non-terminal residue" evidence="1">
    <location>
        <position position="1"/>
    </location>
</feature>
<sequence>IEETQRPDAIKLIDNENLDQKINNSKLSTNLINDLQKLRISRLDKLHFEQKSYYNELKDKTEVITTLNNLFDTINNNKVLTDMQKSVLLKSINDKIFKINQKQEYDLIKNGIIKEKDSQYKSDIKNKAFISNLLDEKLFDILITNDSLLTTEQKNQLHVLRKQRIQILTDKIFDELKNNIKNKKVSSKLEDKGYYNSRIGEIHKEFLTNNRKLKDLYIHRRWKLDMIQ</sequence>